<dbReference type="GO" id="GO:0008270">
    <property type="term" value="F:zinc ion binding"/>
    <property type="evidence" value="ECO:0007669"/>
    <property type="project" value="UniProtKB-UniRule"/>
</dbReference>
<keyword evidence="2" id="KW-0862">Zinc</keyword>
<dbReference type="GO" id="GO:0016881">
    <property type="term" value="F:acid-amino acid ligase activity"/>
    <property type="evidence" value="ECO:0007669"/>
    <property type="project" value="InterPro"/>
</dbReference>
<evidence type="ECO:0000313" key="5">
    <source>
        <dbReference type="EMBL" id="EES90943.1"/>
    </source>
</evidence>
<proteinExistence type="inferred from homology"/>
<name>A0A9P2G6M1_CLOBO</name>
<comment type="caution">
    <text evidence="5">The sequence shown here is derived from an EMBL/GenBank/DDBJ whole genome shotgun (WGS) entry which is preliminary data.</text>
</comment>
<dbReference type="Proteomes" id="UP000006160">
    <property type="component" value="Unassembled WGS sequence"/>
</dbReference>
<dbReference type="GO" id="GO:0008360">
    <property type="term" value="P:regulation of cell shape"/>
    <property type="evidence" value="ECO:0007669"/>
    <property type="project" value="UniProtKB-KW"/>
</dbReference>
<dbReference type="RefSeq" id="WP_003375465.1">
    <property type="nucleotide sequence ID" value="NZ_ACSJ01000007.1"/>
</dbReference>
<evidence type="ECO:0000256" key="2">
    <source>
        <dbReference type="HAMAP-Rule" id="MF_02214"/>
    </source>
</evidence>
<evidence type="ECO:0000313" key="6">
    <source>
        <dbReference type="Proteomes" id="UP000006160"/>
    </source>
</evidence>
<feature type="active site" evidence="2">
    <location>
        <position position="361"/>
    </location>
</feature>
<keyword evidence="2" id="KW-0479">Metal-binding</keyword>
<feature type="binding site" evidence="2">
    <location>
        <position position="214"/>
    </location>
    <ligand>
        <name>Zn(2+)</name>
        <dbReference type="ChEBI" id="CHEBI:29105"/>
    </ligand>
</feature>
<dbReference type="SUPFAM" id="SSF53623">
    <property type="entry name" value="MurD-like peptide ligases, catalytic domain"/>
    <property type="match status" value="1"/>
</dbReference>
<comment type="similarity">
    <text evidence="2">Belongs to the MurCDEF family. MurT subfamily.</text>
</comment>
<comment type="pathway">
    <text evidence="1 2">Cell wall biogenesis; peptidoglycan biosynthesis.</text>
</comment>
<dbReference type="GO" id="GO:0071555">
    <property type="term" value="P:cell wall organization"/>
    <property type="evidence" value="ECO:0007669"/>
    <property type="project" value="UniProtKB-KW"/>
</dbReference>
<dbReference type="InterPro" id="IPR013221">
    <property type="entry name" value="Mur_ligase_cen"/>
</dbReference>
<evidence type="ECO:0000259" key="3">
    <source>
        <dbReference type="Pfam" id="PF08245"/>
    </source>
</evidence>
<evidence type="ECO:0000256" key="1">
    <source>
        <dbReference type="ARBA" id="ARBA00004752"/>
    </source>
</evidence>
<keyword evidence="2" id="KW-0961">Cell wall biogenesis/degradation</keyword>
<dbReference type="InterPro" id="IPR013564">
    <property type="entry name" value="MurT_C"/>
</dbReference>
<dbReference type="GO" id="GO:0005524">
    <property type="term" value="F:ATP binding"/>
    <property type="evidence" value="ECO:0007669"/>
    <property type="project" value="UniProtKB-UniRule"/>
</dbReference>
<protein>
    <recommendedName>
        <fullName evidence="2">Lipid II isoglutaminyl synthase (glutamine-hydrolyzing) subunit MurT</fullName>
        <ecNumber evidence="2">6.3.5.13</ecNumber>
    </recommendedName>
</protein>
<dbReference type="Pfam" id="PF08245">
    <property type="entry name" value="Mur_ligase_M"/>
    <property type="match status" value="1"/>
</dbReference>
<dbReference type="AlphaFoldDB" id="A0A9P2G6M1"/>
<evidence type="ECO:0000259" key="4">
    <source>
        <dbReference type="Pfam" id="PF08353"/>
    </source>
</evidence>
<comment type="catalytic activity">
    <reaction evidence="2">
        <text>beta-D-GlcNAc-(1-&gt;4)-Mur2Ac(oyl-L-Ala-gamma-D-Glu-L-Lys-D-Ala-D-Ala)-di-trans,octa-cis-undecaprenyl diphosphate + L-glutamine + ATP + H2O = beta-D-GlcNAc-(1-&gt;4)-Mur2Ac(oyl-L-Ala-D-isoglutaminyl-L-Lys-D-Ala-D-Ala)-di-trans,octa-cis-undecaprenyl diphosphate + L-glutamate + ADP + phosphate + H(+)</text>
        <dbReference type="Rhea" id="RHEA:57928"/>
        <dbReference type="ChEBI" id="CHEBI:15377"/>
        <dbReference type="ChEBI" id="CHEBI:15378"/>
        <dbReference type="ChEBI" id="CHEBI:29985"/>
        <dbReference type="ChEBI" id="CHEBI:30616"/>
        <dbReference type="ChEBI" id="CHEBI:43474"/>
        <dbReference type="ChEBI" id="CHEBI:58359"/>
        <dbReference type="ChEBI" id="CHEBI:60033"/>
        <dbReference type="ChEBI" id="CHEBI:62233"/>
        <dbReference type="ChEBI" id="CHEBI:456216"/>
        <dbReference type="EC" id="6.3.5.13"/>
    </reaction>
</comment>
<comment type="function">
    <text evidence="2">The lipid II isoglutaminyl synthase complex catalyzes the formation of alpha-D-isoglutamine in the cell wall lipid II stem peptide. The MurT subunit catalyzes the ATP-dependent amidation of D-glutamate residue of lipid II, converting it to an isoglutamine residue.</text>
</comment>
<dbReference type="GO" id="GO:0140282">
    <property type="term" value="F:carbon-nitrogen ligase activity on lipid II"/>
    <property type="evidence" value="ECO:0007669"/>
    <property type="project" value="UniProtKB-UniRule"/>
</dbReference>
<keyword evidence="2" id="KW-0547">Nucleotide-binding</keyword>
<comment type="catalytic activity">
    <reaction evidence="2">
        <text>beta-D-GlcNAc-(1-&gt;4)-Mur2Ac(oyl-L-Ala-gamma-D-Glu-L-Lys-D-Ala-D-Ala)-di-trans,octa-cis-undecaprenyl diphosphate + ATP = beta-D-GlcNAc-(1-&gt;4)-Mur2Ac(oyl-L-Ala-gamma-D-O-P-Glu-L-Lys-D-Ala-D-Ala)-di-trans,octa-cis-undecaprenyl diphosphate + ADP</text>
        <dbReference type="Rhea" id="RHEA:59488"/>
        <dbReference type="ChEBI" id="CHEBI:30616"/>
        <dbReference type="ChEBI" id="CHEBI:60033"/>
        <dbReference type="ChEBI" id="CHEBI:143132"/>
        <dbReference type="ChEBI" id="CHEBI:456216"/>
    </reaction>
</comment>
<dbReference type="EC" id="6.3.5.13" evidence="2"/>
<dbReference type="GO" id="GO:0009252">
    <property type="term" value="P:peptidoglycan biosynthetic process"/>
    <property type="evidence" value="ECO:0007669"/>
    <property type="project" value="UniProtKB-UniRule"/>
</dbReference>
<keyword evidence="2" id="KW-0573">Peptidoglycan synthesis</keyword>
<feature type="domain" description="Mur ligase central" evidence="3">
    <location>
        <begin position="57"/>
        <end position="197"/>
    </location>
</feature>
<dbReference type="Pfam" id="PF08353">
    <property type="entry name" value="MurT_C"/>
    <property type="match status" value="1"/>
</dbReference>
<organism evidence="5 6">
    <name type="scientific">Clostridium botulinum D str. 1873</name>
    <dbReference type="NCBI Taxonomy" id="592027"/>
    <lineage>
        <taxon>Bacteria</taxon>
        <taxon>Bacillati</taxon>
        <taxon>Bacillota</taxon>
        <taxon>Clostridia</taxon>
        <taxon>Eubacteriales</taxon>
        <taxon>Clostridiaceae</taxon>
        <taxon>Clostridium</taxon>
    </lineage>
</organism>
<comment type="catalytic activity">
    <reaction evidence="2">
        <text>beta-D-GlcNAc-(1-&gt;4)-Mur2Ac(oyl-L-Ala-gamma-D-O-P-Glu-L-Lys-D-Ala-D-Ala)-di-trans,octa-cis-undecaprenyl diphosphate + NH4(+) = beta-D-GlcNAc-(1-&gt;4)-Mur2Ac(oyl-L-Ala-D-isoglutaminyl-L-Lys-D-Ala-D-Ala)-di-trans,octa-cis-undecaprenyl diphosphate + phosphate + H(+)</text>
        <dbReference type="Rhea" id="RHEA:57932"/>
        <dbReference type="ChEBI" id="CHEBI:15378"/>
        <dbReference type="ChEBI" id="CHEBI:28938"/>
        <dbReference type="ChEBI" id="CHEBI:43474"/>
        <dbReference type="ChEBI" id="CHEBI:62233"/>
        <dbReference type="ChEBI" id="CHEBI:143132"/>
    </reaction>
</comment>
<feature type="binding site" evidence="2">
    <location>
        <position position="233"/>
    </location>
    <ligand>
        <name>Zn(2+)</name>
        <dbReference type="ChEBI" id="CHEBI:29105"/>
    </ligand>
</feature>
<dbReference type="Gene3D" id="3.40.1190.10">
    <property type="entry name" value="Mur-like, catalytic domain"/>
    <property type="match status" value="1"/>
</dbReference>
<gene>
    <name evidence="2" type="primary">murT</name>
    <name evidence="5" type="ORF">CLG_B1510</name>
</gene>
<feature type="binding site" evidence="2">
    <location>
        <position position="211"/>
    </location>
    <ligand>
        <name>Zn(2+)</name>
        <dbReference type="ChEBI" id="CHEBI:29105"/>
    </ligand>
</feature>
<keyword evidence="2" id="KW-0133">Cell shape</keyword>
<sequence length="452" mass="51559">MLIINTKTFLGIMFSKFIMNLSNLLYKGGTNFPGKVALKFDKNILNTLSKNYKVILVTGTNGKTTTTSMIYNILKNNNFDVITNDTGANMYTGIISCFIKNFKFFTNSKIKYCVLEVDEANVKYITEYIHPEIITITNLFRDQLDRYGEVYSTLNKILDGIHKSPDSILVLNGDDSLFGNLTIKNKPLYYGFDCPINNVSQPPLNADAKFCKICKHPYEYNFITYNHLGDFYCPNCGYKRPNLTYSISNIINLSSNGSTVKINNKDYYINQAGTYNIYNALCAFSVSKILGVSDSIICDTFKNLQSSFGRQELIKINNKNLKIILVKNPAGFDEALKSIKLDDKNKSIALLLNDNYADGKDVSWIWDVDFEDLNNNNIHNIMVSGIRLYDMSIRLKVAGFHEDLFCICHNYETLLNNIESCNDSMIYLLATYTAMTSFRKFLNNKGYIKKLW</sequence>
<dbReference type="InterPro" id="IPR043703">
    <property type="entry name" value="Lipid_II_synth_MurT"/>
</dbReference>
<feature type="domain" description="Lipid II isoglutaminyl synthase (glutamine-hydrolyzing) subunit MurT C-terminal" evidence="4">
    <location>
        <begin position="325"/>
        <end position="435"/>
    </location>
</feature>
<keyword evidence="2" id="KW-0067">ATP-binding</keyword>
<reference evidence="5 6" key="1">
    <citation type="submission" date="2009-10" db="EMBL/GenBank/DDBJ databases">
        <authorList>
            <person name="Shrivastava S."/>
            <person name="Brinkac L.B."/>
            <person name="Brown J.L."/>
            <person name="Bruce D.B."/>
            <person name="Detter C."/>
            <person name="Green L.D."/>
            <person name="Munk C.A."/>
            <person name="Rogers Y.C."/>
            <person name="Tapia R."/>
            <person name="Saunders E.S."/>
            <person name="Sims D.R."/>
            <person name="Smith L.A."/>
            <person name="Smith T.J."/>
            <person name="Sutton G."/>
            <person name="Brettin T."/>
        </authorList>
    </citation>
    <scope>NUCLEOTIDE SEQUENCE [LARGE SCALE GENOMIC DNA]</scope>
    <source>
        <strain evidence="6">D str. 1873</strain>
    </source>
</reference>
<dbReference type="InterPro" id="IPR036565">
    <property type="entry name" value="Mur-like_cat_sf"/>
</dbReference>
<keyword evidence="2 5" id="KW-0436">Ligase</keyword>
<dbReference type="EMBL" id="ACSJ01000007">
    <property type="protein sequence ID" value="EES90943.1"/>
    <property type="molecule type" value="Genomic_DNA"/>
</dbReference>
<comment type="subunit">
    <text evidence="2">Forms a heterodimer with GatD.</text>
</comment>
<dbReference type="PANTHER" id="PTHR23135">
    <property type="entry name" value="MUR LIGASE FAMILY MEMBER"/>
    <property type="match status" value="1"/>
</dbReference>
<feature type="binding site" evidence="2">
    <location>
        <position position="236"/>
    </location>
    <ligand>
        <name>Zn(2+)</name>
        <dbReference type="ChEBI" id="CHEBI:29105"/>
    </ligand>
</feature>
<accession>A0A9P2G6M1</accession>
<dbReference type="HAMAP" id="MF_02214">
    <property type="entry name" value="Lipid_II_synth_MurT"/>
    <property type="match status" value="1"/>
</dbReference>
<dbReference type="PANTHER" id="PTHR23135:SF7">
    <property type="entry name" value="LIPID II ISOGLUTAMINYL SYNTHASE (GLUTAMINE-HYDROLYZING) SUBUNIT MURT"/>
    <property type="match status" value="1"/>
</dbReference>